<dbReference type="InterPro" id="IPR000639">
    <property type="entry name" value="Epox_hydrolase-like"/>
</dbReference>
<dbReference type="GO" id="GO:0016020">
    <property type="term" value="C:membrane"/>
    <property type="evidence" value="ECO:0007669"/>
    <property type="project" value="TreeGrafter"/>
</dbReference>
<protein>
    <submittedName>
        <fullName evidence="3">Alpha/beta hydrolase</fullName>
    </submittedName>
</protein>
<dbReference type="InterPro" id="IPR000073">
    <property type="entry name" value="AB_hydrolase_1"/>
</dbReference>
<dbReference type="SUPFAM" id="SSF53474">
    <property type="entry name" value="alpha/beta-Hydrolases"/>
    <property type="match status" value="1"/>
</dbReference>
<evidence type="ECO:0000256" key="1">
    <source>
        <dbReference type="SAM" id="MobiDB-lite"/>
    </source>
</evidence>
<dbReference type="InterPro" id="IPR029058">
    <property type="entry name" value="AB_hydrolase_fold"/>
</dbReference>
<dbReference type="GO" id="GO:0016787">
    <property type="term" value="F:hydrolase activity"/>
    <property type="evidence" value="ECO:0007669"/>
    <property type="project" value="UniProtKB-KW"/>
</dbReference>
<dbReference type="PRINTS" id="PR00111">
    <property type="entry name" value="ABHYDROLASE"/>
</dbReference>
<dbReference type="PANTHER" id="PTHR43798">
    <property type="entry name" value="MONOACYLGLYCEROL LIPASE"/>
    <property type="match status" value="1"/>
</dbReference>
<name>A0AA43ZBQ5_9GAMM</name>
<dbReference type="Pfam" id="PF00561">
    <property type="entry name" value="Abhydrolase_1"/>
    <property type="match status" value="1"/>
</dbReference>
<evidence type="ECO:0000313" key="3">
    <source>
        <dbReference type="EMBL" id="NHN79764.1"/>
    </source>
</evidence>
<dbReference type="PRINTS" id="PR00412">
    <property type="entry name" value="EPOXHYDRLASE"/>
</dbReference>
<gene>
    <name evidence="3" type="ORF">HA520_21220</name>
</gene>
<evidence type="ECO:0000313" key="4">
    <source>
        <dbReference type="Proteomes" id="UP000736384"/>
    </source>
</evidence>
<evidence type="ECO:0000259" key="2">
    <source>
        <dbReference type="Pfam" id="PF00561"/>
    </source>
</evidence>
<dbReference type="InterPro" id="IPR050266">
    <property type="entry name" value="AB_hydrolase_sf"/>
</dbReference>
<accession>A0AA43ZBQ5</accession>
<dbReference type="Gene3D" id="3.40.50.1820">
    <property type="entry name" value="alpha/beta hydrolase"/>
    <property type="match status" value="1"/>
</dbReference>
<dbReference type="EMBL" id="JAAPAP010000027">
    <property type="protein sequence ID" value="NHN79764.1"/>
    <property type="molecule type" value="Genomic_DNA"/>
</dbReference>
<organism evidence="3 4">
    <name type="scientific">Azotobacter chroococcum</name>
    <dbReference type="NCBI Taxonomy" id="353"/>
    <lineage>
        <taxon>Bacteria</taxon>
        <taxon>Pseudomonadati</taxon>
        <taxon>Pseudomonadota</taxon>
        <taxon>Gammaproteobacteria</taxon>
        <taxon>Pseudomonadales</taxon>
        <taxon>Pseudomonadaceae</taxon>
        <taxon>Azotobacter</taxon>
    </lineage>
</organism>
<sequence>MNEDFTLVLLLVAVVLVALAIYNVYRTRQAEREHPPGGLFTQVGKVRLHYLEHGEGPPVVLLHGNVVTAEDYVLSGVFDLLARHHRVIAFDRPGYGYSDRPLGSLWSAAKQAELLDRALVQLGIERPIVVGHSWGTLVALRMALNHPEHVAGLVLLGGYYTPTARPDVLLASPPAIPIVGGLLRYTLSPLMGSALLPLNFKAMFAPLPVPERFKQEFPYRFPVRPGQIRAEAQDAVTMIPAVMKMRGRYHELQLPIAIMAGTKDLIVRHERHAKWFHAQLPGSELHLVPGAGHMVHYAVPEQVVEVIGRMTAGTVVAGRQADLVTNEPSDAGQLRASVSEPAKPRQGRT</sequence>
<dbReference type="PANTHER" id="PTHR43798:SF33">
    <property type="entry name" value="HYDROLASE, PUTATIVE (AFU_ORTHOLOGUE AFUA_2G14860)-RELATED"/>
    <property type="match status" value="1"/>
</dbReference>
<reference evidence="3" key="1">
    <citation type="submission" date="2020-03" db="EMBL/GenBank/DDBJ databases">
        <title>Genome assembly of Azotobacter chroococcum W5.</title>
        <authorList>
            <person name="Kannepalli A."/>
        </authorList>
    </citation>
    <scope>NUCLEOTIDE SEQUENCE</scope>
    <source>
        <strain evidence="3">W5</strain>
    </source>
</reference>
<feature type="region of interest" description="Disordered" evidence="1">
    <location>
        <begin position="326"/>
        <end position="349"/>
    </location>
</feature>
<proteinExistence type="predicted"/>
<dbReference type="RefSeq" id="WP_165894144.1">
    <property type="nucleotide sequence ID" value="NZ_JAAPAP010000027.1"/>
</dbReference>
<feature type="domain" description="AB hydrolase-1" evidence="2">
    <location>
        <begin position="57"/>
        <end position="297"/>
    </location>
</feature>
<comment type="caution">
    <text evidence="3">The sequence shown here is derived from an EMBL/GenBank/DDBJ whole genome shotgun (WGS) entry which is preliminary data.</text>
</comment>
<keyword evidence="3" id="KW-0378">Hydrolase</keyword>
<dbReference type="AlphaFoldDB" id="A0AA43ZBQ5"/>
<dbReference type="Proteomes" id="UP000736384">
    <property type="component" value="Unassembled WGS sequence"/>
</dbReference>